<evidence type="ECO:0000313" key="2">
    <source>
        <dbReference type="EMBL" id="WYZ18424.1"/>
    </source>
</evidence>
<dbReference type="RefSeq" id="WP_232678547.1">
    <property type="nucleotide sequence ID" value="NZ_CP150845.1"/>
</dbReference>
<dbReference type="InterPro" id="IPR016181">
    <property type="entry name" value="Acyl_CoA_acyltransferase"/>
</dbReference>
<dbReference type="Proteomes" id="UP001623852">
    <property type="component" value="Chromosome"/>
</dbReference>
<dbReference type="PROSITE" id="PS51186">
    <property type="entry name" value="GNAT"/>
    <property type="match status" value="1"/>
</dbReference>
<protein>
    <submittedName>
        <fullName evidence="2">GNAT family N-acetyltransferase</fullName>
    </submittedName>
</protein>
<dbReference type="Pfam" id="PF00583">
    <property type="entry name" value="Acetyltransf_1"/>
    <property type="match status" value="1"/>
</dbReference>
<dbReference type="SUPFAM" id="SSF55729">
    <property type="entry name" value="Acyl-CoA N-acyltransferases (Nat)"/>
    <property type="match status" value="1"/>
</dbReference>
<dbReference type="EMBL" id="CP150845">
    <property type="protein sequence ID" value="WYZ18424.1"/>
    <property type="molecule type" value="Genomic_DNA"/>
</dbReference>
<dbReference type="Gene3D" id="3.40.630.30">
    <property type="match status" value="1"/>
</dbReference>
<evidence type="ECO:0000259" key="1">
    <source>
        <dbReference type="PROSITE" id="PS51186"/>
    </source>
</evidence>
<feature type="domain" description="N-acetyltransferase" evidence="1">
    <location>
        <begin position="5"/>
        <end position="175"/>
    </location>
</feature>
<dbReference type="InterPro" id="IPR000182">
    <property type="entry name" value="GNAT_dom"/>
</dbReference>
<gene>
    <name evidence="2" type="ORF">AABD74_14770</name>
</gene>
<sequence>MIKEPRYKICSEDDIPQILEVYKQSYKEHYLYLWTDNGENYINSNFTKEKITSEMNVPHSQFYLIYDQELAIGILKINNNKSADGKNDTDALEIERLYFLKEAAGKGLGKATLKMVLQLAANENKKTIWLKAMKCSDALKFYEKQNFTVTAEMDLTFPFIKDEFKGMVVMEKEVK</sequence>
<evidence type="ECO:0000313" key="3">
    <source>
        <dbReference type="Proteomes" id="UP001623852"/>
    </source>
</evidence>
<name>A0ABZ2UFX8_9FLAO</name>
<proteinExistence type="predicted"/>
<keyword evidence="3" id="KW-1185">Reference proteome</keyword>
<reference evidence="2 3" key="1">
    <citation type="submission" date="2024-03" db="EMBL/GenBank/DDBJ databases">
        <title>Flavobacterium soyae.</title>
        <authorList>
            <person name="Zheng W."/>
        </authorList>
    </citation>
    <scope>NUCLEOTIDE SEQUENCE [LARGE SCALE GENOMIC DNA]</scope>
    <source>
        <strain evidence="2 3">55</strain>
    </source>
</reference>
<organism evidence="2 3">
    <name type="scientific">Flavobacterium soyae</name>
    <dbReference type="NCBI Taxonomy" id="2903098"/>
    <lineage>
        <taxon>Bacteria</taxon>
        <taxon>Pseudomonadati</taxon>
        <taxon>Bacteroidota</taxon>
        <taxon>Flavobacteriia</taxon>
        <taxon>Flavobacteriales</taxon>
        <taxon>Flavobacteriaceae</taxon>
        <taxon>Flavobacterium</taxon>
    </lineage>
</organism>
<accession>A0ABZ2UFX8</accession>
<dbReference type="CDD" id="cd04301">
    <property type="entry name" value="NAT_SF"/>
    <property type="match status" value="1"/>
</dbReference>